<comment type="caution">
    <text evidence="3">The sequence shown here is derived from an EMBL/GenBank/DDBJ whole genome shotgun (WGS) entry which is preliminary data.</text>
</comment>
<accession>A0A3S0QCF2</accession>
<dbReference type="PANTHER" id="PTHR30137:SF20">
    <property type="entry name" value="N-ACETYL-S-ALKYLCYSTEINE MONOOXYGENASE"/>
    <property type="match status" value="1"/>
</dbReference>
<dbReference type="InterPro" id="IPR036661">
    <property type="entry name" value="Luciferase-like_sf"/>
</dbReference>
<proteinExistence type="predicted"/>
<dbReference type="Gene3D" id="3.20.20.30">
    <property type="entry name" value="Luciferase-like domain"/>
    <property type="match status" value="1"/>
</dbReference>
<gene>
    <name evidence="3" type="ORF">EJP69_03070</name>
</gene>
<protein>
    <submittedName>
        <fullName evidence="3">LLM class flavin-dependent oxidoreductase</fullName>
    </submittedName>
</protein>
<keyword evidence="4" id="KW-1185">Reference proteome</keyword>
<dbReference type="NCBIfam" id="TIGR03558">
    <property type="entry name" value="oxido_grp_1"/>
    <property type="match status" value="1"/>
</dbReference>
<dbReference type="PANTHER" id="PTHR30137">
    <property type="entry name" value="LUCIFERASE-LIKE MONOOXYGENASE"/>
    <property type="match status" value="1"/>
</dbReference>
<evidence type="ECO:0000256" key="1">
    <source>
        <dbReference type="ARBA" id="ARBA00007789"/>
    </source>
</evidence>
<evidence type="ECO:0000259" key="2">
    <source>
        <dbReference type="Pfam" id="PF00296"/>
    </source>
</evidence>
<dbReference type="EMBL" id="RXOE01000001">
    <property type="protein sequence ID" value="RTQ36738.1"/>
    <property type="molecule type" value="Genomic_DNA"/>
</dbReference>
<reference evidence="3 4" key="1">
    <citation type="submission" date="2018-12" db="EMBL/GenBank/DDBJ databases">
        <title>The genome of Variovorax gossypii DSM 100435.</title>
        <authorList>
            <person name="Gao J."/>
            <person name="Sun J."/>
        </authorList>
    </citation>
    <scope>NUCLEOTIDE SEQUENCE [LARGE SCALE GENOMIC DNA]</scope>
    <source>
        <strain evidence="3 4">DSM 100435</strain>
    </source>
</reference>
<dbReference type="AlphaFoldDB" id="A0A3S0QCF2"/>
<evidence type="ECO:0000313" key="4">
    <source>
        <dbReference type="Proteomes" id="UP000267418"/>
    </source>
</evidence>
<dbReference type="RefSeq" id="WP_126468694.1">
    <property type="nucleotide sequence ID" value="NZ_RXOE01000001.1"/>
</dbReference>
<dbReference type="InterPro" id="IPR050766">
    <property type="entry name" value="Bact_Lucif_Oxidored"/>
</dbReference>
<organism evidence="3 4">
    <name type="scientific">Variovorax gossypii</name>
    <dbReference type="NCBI Taxonomy" id="1679495"/>
    <lineage>
        <taxon>Bacteria</taxon>
        <taxon>Pseudomonadati</taxon>
        <taxon>Pseudomonadota</taxon>
        <taxon>Betaproteobacteria</taxon>
        <taxon>Burkholderiales</taxon>
        <taxon>Comamonadaceae</taxon>
        <taxon>Variovorax</taxon>
    </lineage>
</organism>
<dbReference type="Proteomes" id="UP000267418">
    <property type="component" value="Unassembled WGS sequence"/>
</dbReference>
<dbReference type="InterPro" id="IPR011251">
    <property type="entry name" value="Luciferase-like_dom"/>
</dbReference>
<comment type="similarity">
    <text evidence="1">To bacterial alkanal monooxygenase alpha and beta chains.</text>
</comment>
<name>A0A3S0QCF2_9BURK</name>
<dbReference type="GO" id="GO:0005829">
    <property type="term" value="C:cytosol"/>
    <property type="evidence" value="ECO:0007669"/>
    <property type="project" value="TreeGrafter"/>
</dbReference>
<feature type="domain" description="Luciferase-like" evidence="2">
    <location>
        <begin position="17"/>
        <end position="299"/>
    </location>
</feature>
<sequence>MSYSLSLLDKSLIPEGADAAQAFQHTVSLAQSAERLGYRRYWLAEHHGNRNYAGSAPEVLAAHVLAKTSRIRVGTGGVMLQHYSPFKVAEAFRVLASLAPGRVDLGIGKAPGGLPLTSKALQWLHDPAKTKGEDFGVRLSELDAFLHEGIASGHALAGAVATPNPPQLPQRVLLGGSPESAVLAARLGWQFAYAGHFNGDPVNLARSIEAYRAETGRAPLLALFAFAAETHEKAAELVGALRSFRVHLPTGQSVNLPSLEAAAEFARQAGVSDYRTEERRPHVIAGTGEEVRDALDALSEQYGIEEFVIDIPVAGFAERHASVELLARAHEPAALPA</sequence>
<dbReference type="OrthoDB" id="9780518at2"/>
<dbReference type="InterPro" id="IPR019949">
    <property type="entry name" value="CmoO-like"/>
</dbReference>
<dbReference type="GO" id="GO:0016705">
    <property type="term" value="F:oxidoreductase activity, acting on paired donors, with incorporation or reduction of molecular oxygen"/>
    <property type="evidence" value="ECO:0007669"/>
    <property type="project" value="InterPro"/>
</dbReference>
<dbReference type="SUPFAM" id="SSF51679">
    <property type="entry name" value="Bacterial luciferase-like"/>
    <property type="match status" value="1"/>
</dbReference>
<dbReference type="Pfam" id="PF00296">
    <property type="entry name" value="Bac_luciferase"/>
    <property type="match status" value="1"/>
</dbReference>
<evidence type="ECO:0000313" key="3">
    <source>
        <dbReference type="EMBL" id="RTQ36738.1"/>
    </source>
</evidence>